<organism evidence="2 3">
    <name type="scientific">Paraburkholderia franconis</name>
    <dbReference type="NCBI Taxonomy" id="2654983"/>
    <lineage>
        <taxon>Bacteria</taxon>
        <taxon>Pseudomonadati</taxon>
        <taxon>Pseudomonadota</taxon>
        <taxon>Betaproteobacteria</taxon>
        <taxon>Burkholderiales</taxon>
        <taxon>Burkholderiaceae</taxon>
        <taxon>Paraburkholderia</taxon>
    </lineage>
</organism>
<evidence type="ECO:0000256" key="1">
    <source>
        <dbReference type="SAM" id="SignalP"/>
    </source>
</evidence>
<dbReference type="RefSeq" id="WP_152765589.1">
    <property type="nucleotide sequence ID" value="NZ_WHNP01000047.1"/>
</dbReference>
<evidence type="ECO:0000313" key="3">
    <source>
        <dbReference type="Proteomes" id="UP000484381"/>
    </source>
</evidence>
<keyword evidence="3" id="KW-1185">Reference proteome</keyword>
<dbReference type="Proteomes" id="UP000484381">
    <property type="component" value="Unassembled WGS sequence"/>
</dbReference>
<reference evidence="2 3" key="1">
    <citation type="submission" date="2019-10" db="EMBL/GenBank/DDBJ databases">
        <title>Paraburkholderia sp. isolated from nodules of Mimosa pudica from Brazilian Atlantic Forest soils.</title>
        <authorList>
            <person name="Paulitsch F."/>
            <person name="Hungria M."/>
            <person name="Dall'Agnol R."/>
        </authorList>
    </citation>
    <scope>NUCLEOTIDE SEQUENCE [LARGE SCALE GENOMIC DNA]</scope>
    <source>
        <strain evidence="2 3">CNPSo 3157</strain>
    </source>
</reference>
<gene>
    <name evidence="2" type="ORF">GCT13_33265</name>
</gene>
<keyword evidence="1" id="KW-0732">Signal</keyword>
<sequence length="88" mass="9472">MNGTRTLFNRSEMKVKKVTYSAAVVLASVVALAGCADVTTDVHATGAPVVLQGERTYSFARAPWPQAHTASEQYEALVRSELVNYGLV</sequence>
<evidence type="ECO:0000313" key="2">
    <source>
        <dbReference type="EMBL" id="MPW21612.1"/>
    </source>
</evidence>
<feature type="signal peptide" evidence="1">
    <location>
        <begin position="1"/>
        <end position="33"/>
    </location>
</feature>
<accession>A0A7X1TJE0</accession>
<protein>
    <recommendedName>
        <fullName evidence="4">DUF4136 domain-containing protein</fullName>
    </recommendedName>
</protein>
<dbReference type="PROSITE" id="PS51257">
    <property type="entry name" value="PROKAR_LIPOPROTEIN"/>
    <property type="match status" value="1"/>
</dbReference>
<proteinExistence type="predicted"/>
<name>A0A7X1TJE0_9BURK</name>
<dbReference type="EMBL" id="WHNP01000047">
    <property type="protein sequence ID" value="MPW21612.1"/>
    <property type="molecule type" value="Genomic_DNA"/>
</dbReference>
<comment type="caution">
    <text evidence="2">The sequence shown here is derived from an EMBL/GenBank/DDBJ whole genome shotgun (WGS) entry which is preliminary data.</text>
</comment>
<feature type="chain" id="PRO_5030551803" description="DUF4136 domain-containing protein" evidence="1">
    <location>
        <begin position="34"/>
        <end position="88"/>
    </location>
</feature>
<dbReference type="AlphaFoldDB" id="A0A7X1TJE0"/>
<evidence type="ECO:0008006" key="4">
    <source>
        <dbReference type="Google" id="ProtNLM"/>
    </source>
</evidence>